<evidence type="ECO:0000256" key="3">
    <source>
        <dbReference type="ARBA" id="ARBA00023002"/>
    </source>
</evidence>
<sequence>MALINYVTQVQFEHGAIKLLQAECDRLGVTRPMLVTDAGVRAAGLVDKVLAQLKNASAVGVFDQTPPNPTEAAMRVALAQYRAGKFDGLIALGGGSAMDLAKAVAICSVHEGPLKDFAAVEGGVARITAATATVIAIPTTAGTGSEVGRGSMMILDDGRKVALVSPYIIPKVAICDPELTLGLPPLLTAATGMDAITHCMETFMSAALNFPAEGIALDGLWRGWAHIERATKNPGDKEARFHMMSASTQGAMTFQKGLGAVHSLSHSLGALNPKLHHGTLNAMLLPAVINFNSSVDSMKQANKLARLAQATGLSSGTDVSPAVKAMNQRLGLPSGLGALGVTEDMYPAAIEMAMKDHCHFTNPRIATEQDYVEILREAM</sequence>
<dbReference type="InterPro" id="IPR056798">
    <property type="entry name" value="ADH_Fe_C"/>
</dbReference>
<dbReference type="Pfam" id="PF00465">
    <property type="entry name" value="Fe-ADH"/>
    <property type="match status" value="1"/>
</dbReference>
<dbReference type="FunFam" id="3.40.50.1970:FF:000003">
    <property type="entry name" value="Alcohol dehydrogenase, iron-containing"/>
    <property type="match status" value="1"/>
</dbReference>
<dbReference type="GO" id="GO:0004022">
    <property type="term" value="F:alcohol dehydrogenase (NAD+) activity"/>
    <property type="evidence" value="ECO:0007669"/>
    <property type="project" value="TreeGrafter"/>
</dbReference>
<evidence type="ECO:0000256" key="1">
    <source>
        <dbReference type="ARBA" id="ARBA00001962"/>
    </source>
</evidence>
<dbReference type="RefSeq" id="WP_106227129.1">
    <property type="nucleotide sequence ID" value="NZ_PVTV01000012.1"/>
</dbReference>
<evidence type="ECO:0000256" key="4">
    <source>
        <dbReference type="ARBA" id="ARBA00023027"/>
    </source>
</evidence>
<feature type="domain" description="Fe-containing alcohol dehydrogenase-like C-terminal" evidence="6">
    <location>
        <begin position="188"/>
        <end position="379"/>
    </location>
</feature>
<dbReference type="InterPro" id="IPR039697">
    <property type="entry name" value="Alcohol_dehydrogenase_Fe"/>
</dbReference>
<dbReference type="OrthoDB" id="9815791at2"/>
<reference evidence="7 8" key="1">
    <citation type="submission" date="2018-03" db="EMBL/GenBank/DDBJ databases">
        <title>Genomic Encyclopedia of Type Strains, Phase III (KMG-III): the genomes of soil and plant-associated and newly described type strains.</title>
        <authorList>
            <person name="Whitman W."/>
        </authorList>
    </citation>
    <scope>NUCLEOTIDE SEQUENCE [LARGE SCALE GENOMIC DNA]</scope>
    <source>
        <strain evidence="7 8">MWH-P2sevCIIIb</strain>
    </source>
</reference>
<dbReference type="PROSITE" id="PS00913">
    <property type="entry name" value="ADH_IRON_1"/>
    <property type="match status" value="1"/>
</dbReference>
<accession>A0A2T0XHI7</accession>
<dbReference type="Pfam" id="PF25137">
    <property type="entry name" value="ADH_Fe_C"/>
    <property type="match status" value="1"/>
</dbReference>
<comment type="caution">
    <text evidence="7">The sequence shown here is derived from an EMBL/GenBank/DDBJ whole genome shotgun (WGS) entry which is preliminary data.</text>
</comment>
<dbReference type="InterPro" id="IPR018211">
    <property type="entry name" value="ADH_Fe_CS"/>
</dbReference>
<dbReference type="PANTHER" id="PTHR11496:SF102">
    <property type="entry name" value="ALCOHOL DEHYDROGENASE 4"/>
    <property type="match status" value="1"/>
</dbReference>
<comment type="cofactor">
    <cofactor evidence="1">
        <name>Fe cation</name>
        <dbReference type="ChEBI" id="CHEBI:24875"/>
    </cofactor>
</comment>
<dbReference type="Gene3D" id="3.40.50.1970">
    <property type="match status" value="1"/>
</dbReference>
<keyword evidence="8" id="KW-1185">Reference proteome</keyword>
<keyword evidence="4" id="KW-0520">NAD</keyword>
<comment type="similarity">
    <text evidence="2">Belongs to the iron-containing alcohol dehydrogenase family.</text>
</comment>
<evidence type="ECO:0000256" key="2">
    <source>
        <dbReference type="ARBA" id="ARBA00007358"/>
    </source>
</evidence>
<evidence type="ECO:0000313" key="8">
    <source>
        <dbReference type="Proteomes" id="UP000238308"/>
    </source>
</evidence>
<dbReference type="GO" id="GO:0046872">
    <property type="term" value="F:metal ion binding"/>
    <property type="evidence" value="ECO:0007669"/>
    <property type="project" value="InterPro"/>
</dbReference>
<organism evidence="7 8">
    <name type="scientific">Jezberella montanilacus</name>
    <dbReference type="NCBI Taxonomy" id="323426"/>
    <lineage>
        <taxon>Bacteria</taxon>
        <taxon>Pseudomonadati</taxon>
        <taxon>Pseudomonadota</taxon>
        <taxon>Betaproteobacteria</taxon>
        <taxon>Burkholderiales</taxon>
        <taxon>Alcaligenaceae</taxon>
        <taxon>Jezberella</taxon>
    </lineage>
</organism>
<dbReference type="CDD" id="cd14861">
    <property type="entry name" value="Fe-ADH-like"/>
    <property type="match status" value="1"/>
</dbReference>
<name>A0A2T0XHI7_9BURK</name>
<evidence type="ECO:0000259" key="6">
    <source>
        <dbReference type="Pfam" id="PF25137"/>
    </source>
</evidence>
<dbReference type="PANTHER" id="PTHR11496">
    <property type="entry name" value="ALCOHOL DEHYDROGENASE"/>
    <property type="match status" value="1"/>
</dbReference>
<gene>
    <name evidence="7" type="ORF">BCM14_1246</name>
</gene>
<keyword evidence="3" id="KW-0560">Oxidoreductase</keyword>
<proteinExistence type="inferred from homology"/>
<dbReference type="EMBL" id="PVTV01000012">
    <property type="protein sequence ID" value="PRY98418.1"/>
    <property type="molecule type" value="Genomic_DNA"/>
</dbReference>
<evidence type="ECO:0000313" key="7">
    <source>
        <dbReference type="EMBL" id="PRY98418.1"/>
    </source>
</evidence>
<dbReference type="SUPFAM" id="SSF56796">
    <property type="entry name" value="Dehydroquinate synthase-like"/>
    <property type="match status" value="1"/>
</dbReference>
<dbReference type="InterPro" id="IPR001670">
    <property type="entry name" value="ADH_Fe/GldA"/>
</dbReference>
<feature type="domain" description="Alcohol dehydrogenase iron-type/glycerol dehydrogenase GldA" evidence="5">
    <location>
        <begin position="8"/>
        <end position="177"/>
    </location>
</feature>
<dbReference type="Proteomes" id="UP000238308">
    <property type="component" value="Unassembled WGS sequence"/>
</dbReference>
<dbReference type="AlphaFoldDB" id="A0A2T0XHI7"/>
<dbReference type="Gene3D" id="1.20.1090.10">
    <property type="entry name" value="Dehydroquinate synthase-like - alpha domain"/>
    <property type="match status" value="1"/>
</dbReference>
<evidence type="ECO:0000259" key="5">
    <source>
        <dbReference type="Pfam" id="PF00465"/>
    </source>
</evidence>
<protein>
    <submittedName>
        <fullName evidence="7">4-hydroxybutyrate dehydrogenase</fullName>
    </submittedName>
</protein>